<protein>
    <recommendedName>
        <fullName evidence="3">NRDE family protein</fullName>
    </recommendedName>
</protein>
<dbReference type="AlphaFoldDB" id="A0A5B8UY75"/>
<dbReference type="InterPro" id="IPR008551">
    <property type="entry name" value="TANGO2"/>
</dbReference>
<accession>A0A5B8UY75</accession>
<dbReference type="EMBL" id="CP042436">
    <property type="protein sequence ID" value="QEC64060.1"/>
    <property type="molecule type" value="Genomic_DNA"/>
</dbReference>
<gene>
    <name evidence="1" type="ORF">FRZ54_16245</name>
</gene>
<evidence type="ECO:0000313" key="1">
    <source>
        <dbReference type="EMBL" id="QEC64060.1"/>
    </source>
</evidence>
<dbReference type="KEGG" id="mgin:FRZ54_16245"/>
<organism evidence="1 2">
    <name type="scientific">Mucilaginibacter ginsenosidivorans</name>
    <dbReference type="NCBI Taxonomy" id="398053"/>
    <lineage>
        <taxon>Bacteria</taxon>
        <taxon>Pseudomonadati</taxon>
        <taxon>Bacteroidota</taxon>
        <taxon>Sphingobacteriia</taxon>
        <taxon>Sphingobacteriales</taxon>
        <taxon>Sphingobacteriaceae</taxon>
        <taxon>Mucilaginibacter</taxon>
    </lineage>
</organism>
<name>A0A5B8UY75_9SPHI</name>
<evidence type="ECO:0000313" key="2">
    <source>
        <dbReference type="Proteomes" id="UP000321479"/>
    </source>
</evidence>
<reference evidence="1 2" key="1">
    <citation type="journal article" date="2017" name="Curr. Microbiol.">
        <title>Mucilaginibacter ginsenosidivorans sp. nov., Isolated from Soil of Ginseng Field.</title>
        <authorList>
            <person name="Kim M.M."/>
            <person name="Siddiqi M.Z."/>
            <person name="Im W.T."/>
        </authorList>
    </citation>
    <scope>NUCLEOTIDE SEQUENCE [LARGE SCALE GENOMIC DNA]</scope>
    <source>
        <strain evidence="1 2">Gsoil 3017</strain>
    </source>
</reference>
<dbReference type="RefSeq" id="WP_147032633.1">
    <property type="nucleotide sequence ID" value="NZ_CP042436.1"/>
</dbReference>
<sequence>MIFTMELMDEMLTEVRVPEYKVIDFMCNVTFLKNKYSTILTSDWDGNVERGYALPPLTTTRNNKKIMFTRDEKTGGSWFAASEEGHVAVMIHQESDLTRKENKLKSSSLLLLDIVCSDFPISFFTEYDLRYFEPFSLILYAGDKLYDMTWDNGEKTILDLEISEEHIWSSMPAYYRHYSTGKKEEFKNFLVKKPKPYASAIRTFHKELCQAPSVTQAVVMHNSVMFYHTDVLEDKFYISSLPLKNRPFLLND</sequence>
<dbReference type="Pfam" id="PF05742">
    <property type="entry name" value="TANGO2"/>
    <property type="match status" value="1"/>
</dbReference>
<dbReference type="Proteomes" id="UP000321479">
    <property type="component" value="Chromosome"/>
</dbReference>
<proteinExistence type="predicted"/>
<keyword evidence="2" id="KW-1185">Reference proteome</keyword>
<evidence type="ECO:0008006" key="3">
    <source>
        <dbReference type="Google" id="ProtNLM"/>
    </source>
</evidence>
<dbReference type="OrthoDB" id="4380123at2"/>